<organism evidence="3 4">
    <name type="scientific">Methylocystis echinoides</name>
    <dbReference type="NCBI Taxonomy" id="29468"/>
    <lineage>
        <taxon>Bacteria</taxon>
        <taxon>Pseudomonadati</taxon>
        <taxon>Pseudomonadota</taxon>
        <taxon>Alphaproteobacteria</taxon>
        <taxon>Hyphomicrobiales</taxon>
        <taxon>Methylocystaceae</taxon>
        <taxon>Methylocystis</taxon>
    </lineage>
</organism>
<keyword evidence="2" id="KW-0472">Membrane</keyword>
<feature type="transmembrane region" description="Helical" evidence="2">
    <location>
        <begin position="15"/>
        <end position="35"/>
    </location>
</feature>
<dbReference type="AlphaFoldDB" id="A0A9W6GVV3"/>
<dbReference type="Proteomes" id="UP001144323">
    <property type="component" value="Unassembled WGS sequence"/>
</dbReference>
<keyword evidence="4" id="KW-1185">Reference proteome</keyword>
<reference evidence="3" key="1">
    <citation type="journal article" date="2023" name="Int. J. Syst. Evol. Microbiol.">
        <title>Methylocystis iwaonis sp. nov., a type II methane-oxidizing bacterium from surface soil of a rice paddy field in Japan, and emended description of the genus Methylocystis (ex Whittenbury et al. 1970) Bowman et al. 1993.</title>
        <authorList>
            <person name="Kaise H."/>
            <person name="Sawadogo J.B."/>
            <person name="Alam M.S."/>
            <person name="Ueno C."/>
            <person name="Dianou D."/>
            <person name="Shinjo R."/>
            <person name="Asakawa S."/>
        </authorList>
    </citation>
    <scope>NUCLEOTIDE SEQUENCE</scope>
    <source>
        <strain evidence="3">LMG27198</strain>
    </source>
</reference>
<evidence type="ECO:0000256" key="2">
    <source>
        <dbReference type="SAM" id="Phobius"/>
    </source>
</evidence>
<protein>
    <submittedName>
        <fullName evidence="3">Uncharacterized protein</fullName>
    </submittedName>
</protein>
<evidence type="ECO:0000313" key="4">
    <source>
        <dbReference type="Proteomes" id="UP001144323"/>
    </source>
</evidence>
<keyword evidence="2" id="KW-0812">Transmembrane</keyword>
<feature type="region of interest" description="Disordered" evidence="1">
    <location>
        <begin position="76"/>
        <end position="116"/>
    </location>
</feature>
<evidence type="ECO:0000313" key="3">
    <source>
        <dbReference type="EMBL" id="GLI94017.1"/>
    </source>
</evidence>
<dbReference type="RefSeq" id="WP_281804042.1">
    <property type="nucleotide sequence ID" value="NZ_BSEC01000001.1"/>
</dbReference>
<gene>
    <name evidence="3" type="ORF">LMG27198_30090</name>
</gene>
<dbReference type="EMBL" id="BSEC01000001">
    <property type="protein sequence ID" value="GLI94017.1"/>
    <property type="molecule type" value="Genomic_DNA"/>
</dbReference>
<feature type="compositionally biased region" description="Pro residues" evidence="1">
    <location>
        <begin position="105"/>
        <end position="116"/>
    </location>
</feature>
<proteinExistence type="predicted"/>
<name>A0A9W6GVV3_9HYPH</name>
<feature type="compositionally biased region" description="Low complexity" evidence="1">
    <location>
        <begin position="76"/>
        <end position="104"/>
    </location>
</feature>
<evidence type="ECO:0000256" key="1">
    <source>
        <dbReference type="SAM" id="MobiDB-lite"/>
    </source>
</evidence>
<sequence>MTDKSAVDSSQTHDIPAHTWVLALAVFLVFGFLFLEKQIRDTAFASAIGEANISKEVNALREEVKGLRETLESIKAAKASAAPASNQAESASPSNAVSQTAAPKPQAPQPKPKAHR</sequence>
<accession>A0A9W6GVV3</accession>
<keyword evidence="2" id="KW-1133">Transmembrane helix</keyword>
<comment type="caution">
    <text evidence="3">The sequence shown here is derived from an EMBL/GenBank/DDBJ whole genome shotgun (WGS) entry which is preliminary data.</text>
</comment>